<dbReference type="EMBL" id="ACOP02000081">
    <property type="protein sequence ID" value="EEU95354.1"/>
    <property type="molecule type" value="Genomic_DNA"/>
</dbReference>
<name>C7H9M8_FAED2</name>
<dbReference type="Proteomes" id="UP000004619">
    <property type="component" value="Unassembled WGS sequence"/>
</dbReference>
<dbReference type="HOGENOM" id="CLU_3310070_0_0_9"/>
<accession>C7H9M8</accession>
<organism evidence="1 2">
    <name type="scientific">Faecalibacterium duncaniae (strain DSM 17677 / JCM 31915 / A2-165)</name>
    <name type="common">Faecalibacterium prausnitzii</name>
    <dbReference type="NCBI Taxonomy" id="411483"/>
    <lineage>
        <taxon>Bacteria</taxon>
        <taxon>Bacillati</taxon>
        <taxon>Bacillota</taxon>
        <taxon>Clostridia</taxon>
        <taxon>Eubacteriales</taxon>
        <taxon>Oscillospiraceae</taxon>
        <taxon>Faecalibacterium</taxon>
    </lineage>
</organism>
<sequence length="39" mass="4391">MVPRSIPITLLIVLVLFSSAQNISLNILPVSYDDFLEQM</sequence>
<reference evidence="1" key="1">
    <citation type="submission" date="2009-08" db="EMBL/GenBank/DDBJ databases">
        <authorList>
            <person name="Weinstock G."/>
            <person name="Sodergren E."/>
            <person name="Clifton S."/>
            <person name="Fulton L."/>
            <person name="Fulton B."/>
            <person name="Courtney L."/>
            <person name="Fronick C."/>
            <person name="Harrison M."/>
            <person name="Strong C."/>
            <person name="Farmer C."/>
            <person name="Delahaunty K."/>
            <person name="Markovic C."/>
            <person name="Hall O."/>
            <person name="Minx P."/>
            <person name="Tomlinson C."/>
            <person name="Mitreva M."/>
            <person name="Nelson J."/>
            <person name="Hou S."/>
            <person name="Wollam A."/>
            <person name="Pepin K.H."/>
            <person name="Johnson M."/>
            <person name="Bhonagiri V."/>
            <person name="Nash W.E."/>
            <person name="Warren W."/>
            <person name="Chinwalla A."/>
            <person name="Mardis E.R."/>
            <person name="Wilson R.K."/>
        </authorList>
    </citation>
    <scope>NUCLEOTIDE SEQUENCE [LARGE SCALE GENOMIC DNA]</scope>
    <source>
        <strain evidence="1">A2-165</strain>
    </source>
</reference>
<protein>
    <submittedName>
        <fullName evidence="1">Uncharacterized protein</fullName>
    </submittedName>
</protein>
<gene>
    <name evidence="1" type="ORF">FAEPRAA2165_03031</name>
</gene>
<proteinExistence type="predicted"/>
<keyword evidence="2" id="KW-1185">Reference proteome</keyword>
<dbReference type="AlphaFoldDB" id="C7H9M8"/>
<evidence type="ECO:0000313" key="2">
    <source>
        <dbReference type="Proteomes" id="UP000004619"/>
    </source>
</evidence>
<comment type="caution">
    <text evidence="1">The sequence shown here is derived from an EMBL/GenBank/DDBJ whole genome shotgun (WGS) entry which is preliminary data.</text>
</comment>
<evidence type="ECO:0000313" key="1">
    <source>
        <dbReference type="EMBL" id="EEU95354.1"/>
    </source>
</evidence>